<reference evidence="1" key="1">
    <citation type="submission" date="2020-01" db="EMBL/GenBank/DDBJ databases">
        <title>Identification and distribution of gene clusters putatively required for synthesis of sphingolipid metabolism inhibitors in phylogenetically diverse species of the filamentous fungus Fusarium.</title>
        <authorList>
            <person name="Kim H.-S."/>
            <person name="Busman M."/>
            <person name="Brown D.W."/>
            <person name="Divon H."/>
            <person name="Uhlig S."/>
            <person name="Proctor R.H."/>
        </authorList>
    </citation>
    <scope>NUCLEOTIDE SEQUENCE</scope>
    <source>
        <strain evidence="1">NRRL 53441</strain>
    </source>
</reference>
<evidence type="ECO:0000313" key="2">
    <source>
        <dbReference type="Proteomes" id="UP000605986"/>
    </source>
</evidence>
<comment type="caution">
    <text evidence="1">The sequence shown here is derived from an EMBL/GenBank/DDBJ whole genome shotgun (WGS) entry which is preliminary data.</text>
</comment>
<name>A0A8H4KKK6_9HYPO</name>
<gene>
    <name evidence="1" type="ORF">F53441_5601</name>
</gene>
<organism evidence="1 2">
    <name type="scientific">Fusarium austroafricanum</name>
    <dbReference type="NCBI Taxonomy" id="2364996"/>
    <lineage>
        <taxon>Eukaryota</taxon>
        <taxon>Fungi</taxon>
        <taxon>Dikarya</taxon>
        <taxon>Ascomycota</taxon>
        <taxon>Pezizomycotina</taxon>
        <taxon>Sordariomycetes</taxon>
        <taxon>Hypocreomycetidae</taxon>
        <taxon>Hypocreales</taxon>
        <taxon>Nectriaceae</taxon>
        <taxon>Fusarium</taxon>
        <taxon>Fusarium concolor species complex</taxon>
    </lineage>
</organism>
<evidence type="ECO:0000313" key="1">
    <source>
        <dbReference type="EMBL" id="KAF4451433.1"/>
    </source>
</evidence>
<dbReference type="AlphaFoldDB" id="A0A8H4KKK6"/>
<proteinExistence type="predicted"/>
<keyword evidence="2" id="KW-1185">Reference proteome</keyword>
<dbReference type="EMBL" id="JAADJG010000219">
    <property type="protein sequence ID" value="KAF4451433.1"/>
    <property type="molecule type" value="Genomic_DNA"/>
</dbReference>
<accession>A0A8H4KKK6</accession>
<protein>
    <submittedName>
        <fullName evidence="1">Uncharacterized protein</fullName>
    </submittedName>
</protein>
<dbReference type="Proteomes" id="UP000605986">
    <property type="component" value="Unassembled WGS sequence"/>
</dbReference>
<dbReference type="OrthoDB" id="3468131at2759"/>
<sequence>MPQRSERDKTRLKSKAKKLIDNEETTGANDFKYRAYPEVVAVVIDLGSDRGFVQISGQEEDSSRRISTGGQQQKYILEWLEDGQTCMLYGRPSVMFIVPAPLPDSVPD</sequence>